<accession>A0A1N7PK51</accession>
<organism evidence="10 11">
    <name type="scientific">Belliella pelovolcani</name>
    <dbReference type="NCBI Taxonomy" id="529505"/>
    <lineage>
        <taxon>Bacteria</taxon>
        <taxon>Pseudomonadati</taxon>
        <taxon>Bacteroidota</taxon>
        <taxon>Cytophagia</taxon>
        <taxon>Cytophagales</taxon>
        <taxon>Cyclobacteriaceae</taxon>
        <taxon>Belliella</taxon>
    </lineage>
</organism>
<dbReference type="InterPro" id="IPR024072">
    <property type="entry name" value="DHFR-like_dom_sf"/>
</dbReference>
<evidence type="ECO:0000256" key="8">
    <source>
        <dbReference type="PIRNR" id="PIRNR000194"/>
    </source>
</evidence>
<dbReference type="OrthoDB" id="9804315at2"/>
<dbReference type="PROSITE" id="PS51330">
    <property type="entry name" value="DHFR_2"/>
    <property type="match status" value="1"/>
</dbReference>
<dbReference type="InterPro" id="IPR001796">
    <property type="entry name" value="DHFR_dom"/>
</dbReference>
<gene>
    <name evidence="10" type="ORF">SAMN05421761_11713</name>
</gene>
<evidence type="ECO:0000256" key="2">
    <source>
        <dbReference type="ARBA" id="ARBA00009539"/>
    </source>
</evidence>
<dbReference type="UniPathway" id="UPA00077">
    <property type="reaction ID" value="UER00158"/>
</dbReference>
<evidence type="ECO:0000256" key="7">
    <source>
        <dbReference type="ARBA" id="ARBA00025067"/>
    </source>
</evidence>
<dbReference type="STRING" id="529505.SAMN05421761_11713"/>
<dbReference type="GO" id="GO:0046452">
    <property type="term" value="P:dihydrofolate metabolic process"/>
    <property type="evidence" value="ECO:0007669"/>
    <property type="project" value="TreeGrafter"/>
</dbReference>
<evidence type="ECO:0000313" key="10">
    <source>
        <dbReference type="EMBL" id="SIT10946.1"/>
    </source>
</evidence>
<keyword evidence="5 8" id="KW-0521">NADP</keyword>
<dbReference type="CDD" id="cd00209">
    <property type="entry name" value="DHFR"/>
    <property type="match status" value="1"/>
</dbReference>
<dbReference type="GO" id="GO:0006730">
    <property type="term" value="P:one-carbon metabolic process"/>
    <property type="evidence" value="ECO:0007669"/>
    <property type="project" value="UniProtKB-KW"/>
</dbReference>
<dbReference type="GO" id="GO:0004146">
    <property type="term" value="F:dihydrofolate reductase activity"/>
    <property type="evidence" value="ECO:0007669"/>
    <property type="project" value="UniProtKB-EC"/>
</dbReference>
<dbReference type="Proteomes" id="UP000186026">
    <property type="component" value="Unassembled WGS sequence"/>
</dbReference>
<comment type="function">
    <text evidence="7 8">Key enzyme in folate metabolism. Catalyzes an essential reaction for de novo glycine and purine synthesis, and for DNA precursor synthesis.</text>
</comment>
<dbReference type="PIRSF" id="PIRSF000194">
    <property type="entry name" value="DHFR"/>
    <property type="match status" value="1"/>
</dbReference>
<keyword evidence="11" id="KW-1185">Reference proteome</keyword>
<protein>
    <recommendedName>
        <fullName evidence="3 8">Dihydrofolate reductase</fullName>
        <ecNumber evidence="3 8">1.5.1.3</ecNumber>
    </recommendedName>
</protein>
<dbReference type="Gene3D" id="3.40.430.10">
    <property type="entry name" value="Dihydrofolate Reductase, subunit A"/>
    <property type="match status" value="1"/>
</dbReference>
<evidence type="ECO:0000259" key="9">
    <source>
        <dbReference type="PROSITE" id="PS51330"/>
    </source>
</evidence>
<dbReference type="EC" id="1.5.1.3" evidence="3 8"/>
<dbReference type="GO" id="GO:0046655">
    <property type="term" value="P:folic acid metabolic process"/>
    <property type="evidence" value="ECO:0007669"/>
    <property type="project" value="TreeGrafter"/>
</dbReference>
<dbReference type="Pfam" id="PF00186">
    <property type="entry name" value="DHFR_1"/>
    <property type="match status" value="1"/>
</dbReference>
<dbReference type="PANTHER" id="PTHR48069:SF3">
    <property type="entry name" value="DIHYDROFOLATE REDUCTASE"/>
    <property type="match status" value="1"/>
</dbReference>
<evidence type="ECO:0000256" key="5">
    <source>
        <dbReference type="ARBA" id="ARBA00022857"/>
    </source>
</evidence>
<comment type="similarity">
    <text evidence="2 8">Belongs to the dihydrofolate reductase family.</text>
</comment>
<dbReference type="PANTHER" id="PTHR48069">
    <property type="entry name" value="DIHYDROFOLATE REDUCTASE"/>
    <property type="match status" value="1"/>
</dbReference>
<dbReference type="SUPFAM" id="SSF53597">
    <property type="entry name" value="Dihydrofolate reductase-like"/>
    <property type="match status" value="1"/>
</dbReference>
<dbReference type="EMBL" id="FTOP01000017">
    <property type="protein sequence ID" value="SIT10946.1"/>
    <property type="molecule type" value="Genomic_DNA"/>
</dbReference>
<dbReference type="RefSeq" id="WP_076502705.1">
    <property type="nucleotide sequence ID" value="NZ_FTOP01000017.1"/>
</dbReference>
<evidence type="ECO:0000256" key="6">
    <source>
        <dbReference type="ARBA" id="ARBA00023002"/>
    </source>
</evidence>
<comment type="catalytic activity">
    <reaction evidence="8">
        <text>(6S)-5,6,7,8-tetrahydrofolate + NADP(+) = 7,8-dihydrofolate + NADPH + H(+)</text>
        <dbReference type="Rhea" id="RHEA:15009"/>
        <dbReference type="ChEBI" id="CHEBI:15378"/>
        <dbReference type="ChEBI" id="CHEBI:57451"/>
        <dbReference type="ChEBI" id="CHEBI:57453"/>
        <dbReference type="ChEBI" id="CHEBI:57783"/>
        <dbReference type="ChEBI" id="CHEBI:58349"/>
        <dbReference type="EC" id="1.5.1.3"/>
    </reaction>
</comment>
<evidence type="ECO:0000256" key="1">
    <source>
        <dbReference type="ARBA" id="ARBA00004903"/>
    </source>
</evidence>
<dbReference type="InterPro" id="IPR012259">
    <property type="entry name" value="DHFR"/>
</dbReference>
<dbReference type="FunFam" id="3.40.430.10:FF:000001">
    <property type="entry name" value="Dihydrofolate reductase"/>
    <property type="match status" value="1"/>
</dbReference>
<reference evidence="11" key="1">
    <citation type="submission" date="2017-01" db="EMBL/GenBank/DDBJ databases">
        <authorList>
            <person name="Varghese N."/>
            <person name="Submissions S."/>
        </authorList>
    </citation>
    <scope>NUCLEOTIDE SEQUENCE [LARGE SCALE GENOMIC DNA]</scope>
    <source>
        <strain evidence="11">DSM 46698</strain>
    </source>
</reference>
<proteinExistence type="inferred from homology"/>
<sequence>MKISLIVAKAKNNVIGKDNQLIWRLSSDLKLFKKHTTGHHIIMGRKTYESMGKPLPNRTSIVISRNKDFKIPEGHHLVNSLEEAIQLGISRNLDQVFIIGGAQIYKDAIQFCDEMLITEVDAEPDGDVFFPEFDSKAWKIVQSEQFSKDEKNEYDFKFVIYKRVNP</sequence>
<evidence type="ECO:0000256" key="4">
    <source>
        <dbReference type="ARBA" id="ARBA00022563"/>
    </source>
</evidence>
<dbReference type="GO" id="GO:0046654">
    <property type="term" value="P:tetrahydrofolate biosynthetic process"/>
    <property type="evidence" value="ECO:0007669"/>
    <property type="project" value="UniProtKB-UniPathway"/>
</dbReference>
<name>A0A1N7PK51_9BACT</name>
<keyword evidence="4 8" id="KW-0554">One-carbon metabolism</keyword>
<feature type="domain" description="DHFR" evidence="9">
    <location>
        <begin position="2"/>
        <end position="163"/>
    </location>
</feature>
<evidence type="ECO:0000256" key="3">
    <source>
        <dbReference type="ARBA" id="ARBA00012856"/>
    </source>
</evidence>
<comment type="pathway">
    <text evidence="1 8">Cofactor biosynthesis; tetrahydrofolate biosynthesis; 5,6,7,8-tetrahydrofolate from 7,8-dihydrofolate: step 1/1.</text>
</comment>
<keyword evidence="6 8" id="KW-0560">Oxidoreductase</keyword>
<dbReference type="PRINTS" id="PR00070">
    <property type="entry name" value="DHFR"/>
</dbReference>
<evidence type="ECO:0000313" key="11">
    <source>
        <dbReference type="Proteomes" id="UP000186026"/>
    </source>
</evidence>
<dbReference type="AlphaFoldDB" id="A0A1N7PK51"/>
<dbReference type="GO" id="GO:0070401">
    <property type="term" value="F:NADP+ binding"/>
    <property type="evidence" value="ECO:0007669"/>
    <property type="project" value="UniProtKB-ARBA"/>
</dbReference>